<dbReference type="Proteomes" id="UP000299102">
    <property type="component" value="Unassembled WGS sequence"/>
</dbReference>
<proteinExistence type="predicted"/>
<name>A0A4C1SXF8_EUMVA</name>
<protein>
    <submittedName>
        <fullName evidence="1">Uncharacterized protein</fullName>
    </submittedName>
</protein>
<dbReference type="OrthoDB" id="7487383at2759"/>
<comment type="caution">
    <text evidence="1">The sequence shown here is derived from an EMBL/GenBank/DDBJ whole genome shotgun (WGS) entry which is preliminary data.</text>
</comment>
<evidence type="ECO:0000313" key="2">
    <source>
        <dbReference type="Proteomes" id="UP000299102"/>
    </source>
</evidence>
<reference evidence="1 2" key="1">
    <citation type="journal article" date="2019" name="Commun. Biol.">
        <title>The bagworm genome reveals a unique fibroin gene that provides high tensile strength.</title>
        <authorList>
            <person name="Kono N."/>
            <person name="Nakamura H."/>
            <person name="Ohtoshi R."/>
            <person name="Tomita M."/>
            <person name="Numata K."/>
            <person name="Arakawa K."/>
        </authorList>
    </citation>
    <scope>NUCLEOTIDE SEQUENCE [LARGE SCALE GENOMIC DNA]</scope>
</reference>
<dbReference type="AlphaFoldDB" id="A0A4C1SXF8"/>
<gene>
    <name evidence="1" type="ORF">EVAR_73693_1</name>
</gene>
<sequence length="136" mass="15220">MRFPYGGSPNSTQKSLTGITCCPRLRKSILLPLIVVVEKCGPEVLAYSDRLPVDVFELIRPKNAAVHRSSANPTAKCRFSAQVLQCRVRALVQEVRNENWSDLMEEITPAHKAFWKVSKALKIEGYIPIPTQKTGI</sequence>
<dbReference type="EMBL" id="BGZK01003938">
    <property type="protein sequence ID" value="GBP05701.1"/>
    <property type="molecule type" value="Genomic_DNA"/>
</dbReference>
<organism evidence="1 2">
    <name type="scientific">Eumeta variegata</name>
    <name type="common">Bagworm moth</name>
    <name type="synonym">Eumeta japonica</name>
    <dbReference type="NCBI Taxonomy" id="151549"/>
    <lineage>
        <taxon>Eukaryota</taxon>
        <taxon>Metazoa</taxon>
        <taxon>Ecdysozoa</taxon>
        <taxon>Arthropoda</taxon>
        <taxon>Hexapoda</taxon>
        <taxon>Insecta</taxon>
        <taxon>Pterygota</taxon>
        <taxon>Neoptera</taxon>
        <taxon>Endopterygota</taxon>
        <taxon>Lepidoptera</taxon>
        <taxon>Glossata</taxon>
        <taxon>Ditrysia</taxon>
        <taxon>Tineoidea</taxon>
        <taxon>Psychidae</taxon>
        <taxon>Oiketicinae</taxon>
        <taxon>Eumeta</taxon>
    </lineage>
</organism>
<keyword evidence="2" id="KW-1185">Reference proteome</keyword>
<evidence type="ECO:0000313" key="1">
    <source>
        <dbReference type="EMBL" id="GBP05701.1"/>
    </source>
</evidence>
<accession>A0A4C1SXF8</accession>